<comment type="caution">
    <text evidence="3">The sequence shown here is derived from an EMBL/GenBank/DDBJ whole genome shotgun (WGS) entry which is preliminary data.</text>
</comment>
<feature type="domain" description="NERD" evidence="2">
    <location>
        <begin position="61"/>
        <end position="173"/>
    </location>
</feature>
<dbReference type="PROSITE" id="PS50965">
    <property type="entry name" value="NERD"/>
    <property type="match status" value="1"/>
</dbReference>
<dbReference type="RefSeq" id="WP_091709882.1">
    <property type="nucleotide sequence ID" value="NZ_FNCA01000004.1"/>
</dbReference>
<organism evidence="3 4">
    <name type="scientific">Methanolobus vulcani</name>
    <dbReference type="NCBI Taxonomy" id="38026"/>
    <lineage>
        <taxon>Archaea</taxon>
        <taxon>Methanobacteriati</taxon>
        <taxon>Methanobacteriota</taxon>
        <taxon>Stenosarchaea group</taxon>
        <taxon>Methanomicrobia</taxon>
        <taxon>Methanosarcinales</taxon>
        <taxon>Methanosarcinaceae</taxon>
        <taxon>Methanolobus</taxon>
    </lineage>
</organism>
<feature type="transmembrane region" description="Helical" evidence="1">
    <location>
        <begin position="20"/>
        <end position="53"/>
    </location>
</feature>
<accession>A0A7Z7AZ34</accession>
<name>A0A7Z7AZ34_9EURY</name>
<evidence type="ECO:0000256" key="1">
    <source>
        <dbReference type="SAM" id="Phobius"/>
    </source>
</evidence>
<keyword evidence="4" id="KW-1185">Reference proteome</keyword>
<keyword evidence="1" id="KW-0812">Transmembrane</keyword>
<dbReference type="EMBL" id="FNCA01000004">
    <property type="protein sequence ID" value="SDF85468.1"/>
    <property type="molecule type" value="Genomic_DNA"/>
</dbReference>
<dbReference type="Proteomes" id="UP000199259">
    <property type="component" value="Unassembled WGS sequence"/>
</dbReference>
<protein>
    <submittedName>
        <fullName evidence="3">Nuclease-related domain-containing protein</fullName>
    </submittedName>
</protein>
<sequence>MAQILKEETSLSEAGGKRILGGIGAIILGILILYFTQQGLIGVGILIIGLIIVKQGSAFWKGSEGEDLVTGLLEHMPDNWYIINDMVVGSSQIDHIVVCPKGVYTIETKNYRGTIYGNANDQYWMQVFPNGSEYDFYNPVKQGNKHSLELSKYLEENNLKSWVNTVVVFPGDEVTLKVYSPKTKVLYLKELAAYFMEQRDTLDQKFCDDVVECIQKLVPKEESVSQNN</sequence>
<keyword evidence="1" id="KW-1133">Transmembrane helix</keyword>
<reference evidence="3 4" key="1">
    <citation type="submission" date="2016-10" db="EMBL/GenBank/DDBJ databases">
        <authorList>
            <person name="Varghese N."/>
            <person name="Submissions S."/>
        </authorList>
    </citation>
    <scope>NUCLEOTIDE SEQUENCE [LARGE SCALE GENOMIC DNA]</scope>
    <source>
        <strain evidence="3 4">PL 12/M</strain>
    </source>
</reference>
<dbReference type="InterPro" id="IPR011528">
    <property type="entry name" value="NERD"/>
</dbReference>
<evidence type="ECO:0000313" key="4">
    <source>
        <dbReference type="Proteomes" id="UP000199259"/>
    </source>
</evidence>
<dbReference type="Pfam" id="PF08378">
    <property type="entry name" value="NERD"/>
    <property type="match status" value="1"/>
</dbReference>
<keyword evidence="1" id="KW-0472">Membrane</keyword>
<dbReference type="OrthoDB" id="101755at2157"/>
<dbReference type="AlphaFoldDB" id="A0A7Z7AZ34"/>
<gene>
    <name evidence="3" type="ORF">SAMN04488589_1536</name>
</gene>
<evidence type="ECO:0000313" key="3">
    <source>
        <dbReference type="EMBL" id="SDF85468.1"/>
    </source>
</evidence>
<proteinExistence type="predicted"/>
<evidence type="ECO:0000259" key="2">
    <source>
        <dbReference type="PROSITE" id="PS50965"/>
    </source>
</evidence>